<dbReference type="Proteomes" id="UP000006044">
    <property type="component" value="Unassembled WGS sequence"/>
</dbReference>
<dbReference type="EMBL" id="ADLE01000001">
    <property type="protein sequence ID" value="EJZ66415.1"/>
    <property type="molecule type" value="Genomic_DNA"/>
</dbReference>
<dbReference type="GeneID" id="77847927"/>
<reference evidence="1 2" key="1">
    <citation type="submission" date="2012-08" db="EMBL/GenBank/DDBJ databases">
        <title>The Genome Sequence of Barnesiella intestinihominis YIT 11860.</title>
        <authorList>
            <consortium name="The Broad Institute Genome Sequencing Platform"/>
            <person name="Earl A."/>
            <person name="Ward D."/>
            <person name="Feldgarden M."/>
            <person name="Gevers D."/>
            <person name="Morotomi M."/>
            <person name="Walker B."/>
            <person name="Young S.K."/>
            <person name="Zeng Q."/>
            <person name="Gargeya S."/>
            <person name="Fitzgerald M."/>
            <person name="Haas B."/>
            <person name="Abouelleil A."/>
            <person name="Alvarado L."/>
            <person name="Arachchi H.M."/>
            <person name="Berlin A.M."/>
            <person name="Chapman S.B."/>
            <person name="Goldberg J."/>
            <person name="Griggs A."/>
            <person name="Gujja S."/>
            <person name="Hansen M."/>
            <person name="Howarth C."/>
            <person name="Imamovic A."/>
            <person name="Larimer J."/>
            <person name="McCowen C."/>
            <person name="Montmayeur A."/>
            <person name="Murphy C."/>
            <person name="Neiman D."/>
            <person name="Pearson M."/>
            <person name="Priest M."/>
            <person name="Roberts A."/>
            <person name="Saif S."/>
            <person name="Shea T."/>
            <person name="Sisk P."/>
            <person name="Sykes S."/>
            <person name="Wortman J."/>
            <person name="Nusbaum C."/>
            <person name="Birren B."/>
        </authorList>
    </citation>
    <scope>NUCLEOTIDE SEQUENCE [LARGE SCALE GENOMIC DNA]</scope>
    <source>
        <strain evidence="1 2">YIT 11860</strain>
    </source>
</reference>
<dbReference type="eggNOG" id="ENOG5032Z3K">
    <property type="taxonomic scope" value="Bacteria"/>
</dbReference>
<keyword evidence="2" id="KW-1185">Reference proteome</keyword>
<evidence type="ECO:0008006" key="3">
    <source>
        <dbReference type="Google" id="ProtNLM"/>
    </source>
</evidence>
<evidence type="ECO:0000313" key="1">
    <source>
        <dbReference type="EMBL" id="EJZ66415.1"/>
    </source>
</evidence>
<protein>
    <recommendedName>
        <fullName evidence="3">DUF4919 domain-containing protein</fullName>
    </recommendedName>
</protein>
<proteinExistence type="predicted"/>
<dbReference type="STRING" id="742726.HMPREF9448_00593"/>
<gene>
    <name evidence="1" type="ORF">HMPREF9448_00593</name>
</gene>
<sequence length="232" mass="27421">MKHFIIAIILFFGISSMHIYSAETATVEIPDMEKIENAVRDSRSPYYYPDLMKKYLGNDTTMTLQDFRHLYLGYASQEDYNPYRTVEIPERIEKLYAQTVHTESECDSLIKYARIALSDIPFDLRQINFLIYGLRQKGETEEANLWEYRLKGIIQAILSTGDGKAPETAWFVIYPADEYNIVNRQGFTATEFTFVEPYFDYISIEKNPLKIEGFYFNVKKLLKEYNRKFYER</sequence>
<dbReference type="Pfam" id="PF16266">
    <property type="entry name" value="DUF4919"/>
    <property type="match status" value="1"/>
</dbReference>
<dbReference type="AlphaFoldDB" id="K0XRD3"/>
<evidence type="ECO:0000313" key="2">
    <source>
        <dbReference type="Proteomes" id="UP000006044"/>
    </source>
</evidence>
<accession>K0XRD3</accession>
<dbReference type="OrthoDB" id="686440at2"/>
<dbReference type="RefSeq" id="WP_008861089.1">
    <property type="nucleotide sequence ID" value="NZ_CAXSNY010000002.1"/>
</dbReference>
<organism evidence="1 2">
    <name type="scientific">Barnesiella intestinihominis YIT 11860</name>
    <dbReference type="NCBI Taxonomy" id="742726"/>
    <lineage>
        <taxon>Bacteria</taxon>
        <taxon>Pseudomonadati</taxon>
        <taxon>Bacteroidota</taxon>
        <taxon>Bacteroidia</taxon>
        <taxon>Bacteroidales</taxon>
        <taxon>Barnesiellaceae</taxon>
        <taxon>Barnesiella</taxon>
    </lineage>
</organism>
<comment type="caution">
    <text evidence="1">The sequence shown here is derived from an EMBL/GenBank/DDBJ whole genome shotgun (WGS) entry which is preliminary data.</text>
</comment>
<name>K0XRD3_9BACT</name>
<dbReference type="HOGENOM" id="CLU_100950_0_0_10"/>
<dbReference type="InterPro" id="IPR032578">
    <property type="entry name" value="DUF4919"/>
</dbReference>